<dbReference type="InterPro" id="IPR044804">
    <property type="entry name" value="Ribosomal_eL20z-like"/>
</dbReference>
<dbReference type="OrthoDB" id="1304551at2759"/>
<reference evidence="1" key="1">
    <citation type="journal article" date="2019" name="Database">
        <title>The radish genome database (RadishGD): an integrated information resource for radish genomics.</title>
        <authorList>
            <person name="Yu H.J."/>
            <person name="Baek S."/>
            <person name="Lee Y.J."/>
            <person name="Cho A."/>
            <person name="Mun J.H."/>
        </authorList>
    </citation>
    <scope>NUCLEOTIDE SEQUENCE [LARGE SCALE GENOMIC DNA]</scope>
    <source>
        <strain evidence="1">cv. WK10039</strain>
    </source>
</reference>
<dbReference type="AlphaFoldDB" id="A0A6J0MCA9"/>
<keyword evidence="1" id="KW-1185">Reference proteome</keyword>
<sequence length="162" mass="17862">MDEEAAAKARDTATVNQQQQYYYGTFQGVANYPPPAPLRLPQQPIVTSPLLPPPIHGYHNLQGHGGFVNYAQGYPVVPEYTVVEVRPVREHDVPCCGFGMGWFLFLMGFLFGGIPWYLGAVIILFTSVDHREKAGYVACSIASVVYLIAVMLGMAGNINIIW</sequence>
<evidence type="ECO:0000313" key="2">
    <source>
        <dbReference type="RefSeq" id="XP_018469342.1"/>
    </source>
</evidence>
<dbReference type="Proteomes" id="UP000504610">
    <property type="component" value="Chromosome 1"/>
</dbReference>
<dbReference type="PANTHER" id="PTHR46631">
    <property type="entry name" value="60S RIBOSOMAL PROTEIN L18A-LIKE"/>
    <property type="match status" value="1"/>
</dbReference>
<gene>
    <name evidence="2" type="primary">LOC108840824</name>
</gene>
<reference evidence="2" key="2">
    <citation type="submission" date="2025-08" db="UniProtKB">
        <authorList>
            <consortium name="RefSeq"/>
        </authorList>
    </citation>
    <scope>IDENTIFICATION</scope>
    <source>
        <tissue evidence="2">Leaf</tissue>
    </source>
</reference>
<organism evidence="1 2">
    <name type="scientific">Raphanus sativus</name>
    <name type="common">Radish</name>
    <name type="synonym">Raphanus raphanistrum var. sativus</name>
    <dbReference type="NCBI Taxonomy" id="3726"/>
    <lineage>
        <taxon>Eukaryota</taxon>
        <taxon>Viridiplantae</taxon>
        <taxon>Streptophyta</taxon>
        <taxon>Embryophyta</taxon>
        <taxon>Tracheophyta</taxon>
        <taxon>Spermatophyta</taxon>
        <taxon>Magnoliopsida</taxon>
        <taxon>eudicotyledons</taxon>
        <taxon>Gunneridae</taxon>
        <taxon>Pentapetalae</taxon>
        <taxon>rosids</taxon>
        <taxon>malvids</taxon>
        <taxon>Brassicales</taxon>
        <taxon>Brassicaceae</taxon>
        <taxon>Brassiceae</taxon>
        <taxon>Raphanus</taxon>
    </lineage>
</organism>
<evidence type="ECO:0000313" key="1">
    <source>
        <dbReference type="Proteomes" id="UP000504610"/>
    </source>
</evidence>
<proteinExistence type="predicted"/>
<protein>
    <submittedName>
        <fullName evidence="2">60S ribosomal protein L18a-like protein isoform X1</fullName>
    </submittedName>
</protein>
<name>A0A6J0MCA9_RAPSA</name>
<dbReference type="GeneID" id="108840824"/>
<dbReference type="RefSeq" id="XP_018469342.1">
    <property type="nucleotide sequence ID" value="XM_018613840.2"/>
</dbReference>
<dbReference type="PANTHER" id="PTHR46631:SF26">
    <property type="entry name" value="LARGE RIBOSOMAL SUBUNIT PROTEIN EL20Z"/>
    <property type="match status" value="1"/>
</dbReference>
<accession>A0A6J0MCA9</accession>